<keyword evidence="2" id="KW-1185">Reference proteome</keyword>
<dbReference type="EMBL" id="JAQIZT010000014">
    <property type="protein sequence ID" value="KAJ6973723.1"/>
    <property type="molecule type" value="Genomic_DNA"/>
</dbReference>
<dbReference type="InterPro" id="IPR040256">
    <property type="entry name" value="At4g02000-like"/>
</dbReference>
<evidence type="ECO:0000313" key="1">
    <source>
        <dbReference type="EMBL" id="KAJ6973723.1"/>
    </source>
</evidence>
<dbReference type="AlphaFoldDB" id="A0AAD6LUU8"/>
<accession>A0AAD6LUU8</accession>
<sequence length="337" mass="37077">MRSSFPNDHDRSTVLVVHAPSEEQLDFSFTDDDGEDLLTFTPLISPLAGLVPPSTSEGCSPSIVDIGGGASPTKTVSCDISLEDFQPQFEPGYKALNGIISSVWNEEMSRVLVWVKFPNLPLCYWSPFCLSKIASVLGKPIQSDHMTSTLSRLSYAHVLVEIDLRKDLQHFVEKAIYEALPKFCNYCNVIGHTRLLWEKEQSNFPLATSPSTNPVETVIQDNKLAPCVTFKDWITVEPRQKSNKHICGNTKGKEVIAAEVRSDVNPCTKISPSIIDEVVGSIGAWASLGAEVDSRNITCLVTPNLGDGSPNEESPLEELVTQNMKHHNLPPIDDSNK</sequence>
<comment type="caution">
    <text evidence="1">The sequence shown here is derived from an EMBL/GenBank/DDBJ whole genome shotgun (WGS) entry which is preliminary data.</text>
</comment>
<proteinExistence type="predicted"/>
<gene>
    <name evidence="1" type="ORF">NC653_033916</name>
</gene>
<reference evidence="1" key="1">
    <citation type="journal article" date="2023" name="Mol. Ecol. Resour.">
        <title>Chromosome-level genome assembly of a triploid poplar Populus alba 'Berolinensis'.</title>
        <authorList>
            <person name="Chen S."/>
            <person name="Yu Y."/>
            <person name="Wang X."/>
            <person name="Wang S."/>
            <person name="Zhang T."/>
            <person name="Zhou Y."/>
            <person name="He R."/>
            <person name="Meng N."/>
            <person name="Wang Y."/>
            <person name="Liu W."/>
            <person name="Liu Z."/>
            <person name="Liu J."/>
            <person name="Guo Q."/>
            <person name="Huang H."/>
            <person name="Sederoff R.R."/>
            <person name="Wang G."/>
            <person name="Qu G."/>
            <person name="Chen S."/>
        </authorList>
    </citation>
    <scope>NUCLEOTIDE SEQUENCE</scope>
    <source>
        <strain evidence="1">SC-2020</strain>
    </source>
</reference>
<name>A0AAD6LUU8_9ROSI</name>
<evidence type="ECO:0000313" key="2">
    <source>
        <dbReference type="Proteomes" id="UP001164929"/>
    </source>
</evidence>
<dbReference type="PANTHER" id="PTHR31286:SF180">
    <property type="entry name" value="OS10G0362600 PROTEIN"/>
    <property type="match status" value="1"/>
</dbReference>
<evidence type="ECO:0008006" key="3">
    <source>
        <dbReference type="Google" id="ProtNLM"/>
    </source>
</evidence>
<dbReference type="Proteomes" id="UP001164929">
    <property type="component" value="Chromosome 14"/>
</dbReference>
<protein>
    <recommendedName>
        <fullName evidence="3">DUF4283 domain-containing protein</fullName>
    </recommendedName>
</protein>
<dbReference type="PANTHER" id="PTHR31286">
    <property type="entry name" value="GLYCINE-RICH CELL WALL STRUCTURAL PROTEIN 1.8-LIKE"/>
    <property type="match status" value="1"/>
</dbReference>
<organism evidence="1 2">
    <name type="scientific">Populus alba x Populus x berolinensis</name>
    <dbReference type="NCBI Taxonomy" id="444605"/>
    <lineage>
        <taxon>Eukaryota</taxon>
        <taxon>Viridiplantae</taxon>
        <taxon>Streptophyta</taxon>
        <taxon>Embryophyta</taxon>
        <taxon>Tracheophyta</taxon>
        <taxon>Spermatophyta</taxon>
        <taxon>Magnoliopsida</taxon>
        <taxon>eudicotyledons</taxon>
        <taxon>Gunneridae</taxon>
        <taxon>Pentapetalae</taxon>
        <taxon>rosids</taxon>
        <taxon>fabids</taxon>
        <taxon>Malpighiales</taxon>
        <taxon>Salicaceae</taxon>
        <taxon>Saliceae</taxon>
        <taxon>Populus</taxon>
    </lineage>
</organism>